<dbReference type="AlphaFoldDB" id="A0A1I5RI89"/>
<organism evidence="2 3">
    <name type="scientific">Pseudarcicella hirudinis</name>
    <dbReference type="NCBI Taxonomy" id="1079859"/>
    <lineage>
        <taxon>Bacteria</taxon>
        <taxon>Pseudomonadati</taxon>
        <taxon>Bacteroidota</taxon>
        <taxon>Cytophagia</taxon>
        <taxon>Cytophagales</taxon>
        <taxon>Flectobacillaceae</taxon>
        <taxon>Pseudarcicella</taxon>
    </lineage>
</organism>
<dbReference type="PANTHER" id="PTHR41386:SF1">
    <property type="entry name" value="MEMBRANE PROTEIN"/>
    <property type="match status" value="1"/>
</dbReference>
<feature type="transmembrane region" description="Helical" evidence="1">
    <location>
        <begin position="66"/>
        <end position="86"/>
    </location>
</feature>
<proteinExistence type="predicted"/>
<dbReference type="Proteomes" id="UP000199306">
    <property type="component" value="Unassembled WGS sequence"/>
</dbReference>
<evidence type="ECO:0000313" key="2">
    <source>
        <dbReference type="EMBL" id="SFP58037.1"/>
    </source>
</evidence>
<dbReference type="OrthoDB" id="9795736at2"/>
<dbReference type="PANTHER" id="PTHR41386">
    <property type="entry name" value="INTEGRAL MEMBRANE PROTEIN-RELATED"/>
    <property type="match status" value="1"/>
</dbReference>
<keyword evidence="1" id="KW-1133">Transmembrane helix</keyword>
<keyword evidence="1" id="KW-0812">Transmembrane</keyword>
<dbReference type="RefSeq" id="WP_092015261.1">
    <property type="nucleotide sequence ID" value="NZ_FOXH01000004.1"/>
</dbReference>
<keyword evidence="3" id="KW-1185">Reference proteome</keyword>
<evidence type="ECO:0000256" key="1">
    <source>
        <dbReference type="SAM" id="Phobius"/>
    </source>
</evidence>
<name>A0A1I5RI89_9BACT</name>
<gene>
    <name evidence="2" type="ORF">SAMN04515674_10482</name>
</gene>
<feature type="transmembrane region" description="Helical" evidence="1">
    <location>
        <begin position="92"/>
        <end position="116"/>
    </location>
</feature>
<sequence length="194" mass="22256">MQATEIIAELSKAQDDQIKKLNTIVTKAINEKDVLADELYQLYEVSDSIGDKVADKVADFGGSWKFIISFTAVLIVWIFINTIGIIKHHFDPYPYILLNLMLSCVAALQAPVIMMSQNRKEEKDRKRAESDYLINLKSEIEVRHLQEKIDLLMTEQLPGMFDLQKAQMELIQKLSERILTKGETDINDPMQKPE</sequence>
<keyword evidence="1" id="KW-0472">Membrane</keyword>
<accession>A0A1I5RI89</accession>
<evidence type="ECO:0000313" key="3">
    <source>
        <dbReference type="Proteomes" id="UP000199306"/>
    </source>
</evidence>
<dbReference type="InterPro" id="IPR010406">
    <property type="entry name" value="DUF1003"/>
</dbReference>
<protein>
    <submittedName>
        <fullName evidence="2">Uncharacterized membrane protein</fullName>
    </submittedName>
</protein>
<dbReference type="EMBL" id="FOXH01000004">
    <property type="protein sequence ID" value="SFP58037.1"/>
    <property type="molecule type" value="Genomic_DNA"/>
</dbReference>
<reference evidence="2 3" key="1">
    <citation type="submission" date="2016-10" db="EMBL/GenBank/DDBJ databases">
        <authorList>
            <person name="de Groot N.N."/>
        </authorList>
    </citation>
    <scope>NUCLEOTIDE SEQUENCE [LARGE SCALE GENOMIC DNA]</scope>
    <source>
        <strain evidence="3">E92,LMG 26720,CCM 7988</strain>
    </source>
</reference>
<dbReference type="Pfam" id="PF06210">
    <property type="entry name" value="DUF1003"/>
    <property type="match status" value="1"/>
</dbReference>